<keyword evidence="3" id="KW-1185">Reference proteome</keyword>
<dbReference type="RefSeq" id="WP_144115473.1">
    <property type="nucleotide sequence ID" value="NZ_JACHGE010000001.1"/>
</dbReference>
<proteinExistence type="predicted"/>
<reference evidence="1 4" key="1">
    <citation type="journal article" date="2015" name="Int. J. Syst. Evol. Microbiol.">
        <title>Algibacter amylolyticus sp. nov., isolated from intertidal sediment.</title>
        <authorList>
            <person name="Zhang D.C."/>
            <person name="Wu J."/>
            <person name="Neuner K."/>
            <person name="Yao J."/>
            <person name="Margesin R."/>
        </authorList>
    </citation>
    <scope>NUCLEOTIDE SEQUENCE [LARGE SCALE GENOMIC DNA]</scope>
    <source>
        <strain evidence="1 4">RU-4-M-4</strain>
    </source>
</reference>
<evidence type="ECO:0000313" key="3">
    <source>
        <dbReference type="Proteomes" id="UP000315145"/>
    </source>
</evidence>
<sequence>MVFNLSAFAQVGIGTATVDASAMLEVHADDKGVLFPNVALVSNTDQTTVANPADGLLIYNTGLAALNYVGYLFWNGSEWRTLADQSIGSGTIDNLNCSNASLAPSRYTSGVSYNGTMTISYLGGDGGAFPAQSIGPINGLTATLAPGNFNTGAGDLVYSVSGTPTVTSPYTTSFNINIGGQSCTAIVGGEKRQISEYAQVSFDAYGSGSRGISLDGELATILPGSINIARVKRMDDGVFRVDFIIPFVDTAYVVSGFGFEPGYYNNNNTQPYLYVPNYTRSTNDLGDAILGDTDVRPTNPTNSSYGLETRQTVVKPDGYTSAVARYTTHFYFIEGYGHYPLAGASLSITR</sequence>
<dbReference type="AlphaFoldDB" id="A0A5M7BIV2"/>
<comment type="caution">
    <text evidence="1">The sequence shown here is derived from an EMBL/GenBank/DDBJ whole genome shotgun (WGS) entry which is preliminary data.</text>
</comment>
<dbReference type="OrthoDB" id="581140at2"/>
<reference evidence="2 3" key="2">
    <citation type="submission" date="2019-07" db="EMBL/GenBank/DDBJ databases">
        <title>Algibacter marinivivus sp. nov., isolated from the surface of a marine red alga.</title>
        <authorList>
            <person name="Zhong X."/>
            <person name="Xu W."/>
            <person name="Zhang Y."/>
            <person name="Zhang Q."/>
            <person name="Du Z."/>
        </authorList>
    </citation>
    <scope>NUCLEOTIDE SEQUENCE [LARGE SCALE GENOMIC DNA]</scope>
    <source>
        <strain evidence="2 3">RU-4-M-4</strain>
    </source>
</reference>
<dbReference type="EMBL" id="VWRS01000001">
    <property type="protein sequence ID" value="KAA5828108.1"/>
    <property type="molecule type" value="Genomic_DNA"/>
</dbReference>
<evidence type="ECO:0000313" key="1">
    <source>
        <dbReference type="EMBL" id="KAA5828108.1"/>
    </source>
</evidence>
<protein>
    <submittedName>
        <fullName evidence="1">Uncharacterized protein</fullName>
    </submittedName>
</protein>
<dbReference type="Proteomes" id="UP000322315">
    <property type="component" value="Unassembled WGS sequence"/>
</dbReference>
<name>A0A5M7BIV2_9FLAO</name>
<reference evidence="1" key="3">
    <citation type="submission" date="2019-09" db="EMBL/GenBank/DDBJ databases">
        <authorList>
            <person name="Zhang D.-C."/>
        </authorList>
    </citation>
    <scope>NUCLEOTIDE SEQUENCE</scope>
    <source>
        <strain evidence="1">RU-4-M-4</strain>
    </source>
</reference>
<evidence type="ECO:0000313" key="2">
    <source>
        <dbReference type="EMBL" id="TSJ82353.1"/>
    </source>
</evidence>
<evidence type="ECO:0000313" key="4">
    <source>
        <dbReference type="Proteomes" id="UP000322315"/>
    </source>
</evidence>
<organism evidence="1 4">
    <name type="scientific">Algibacter amylolyticus</name>
    <dbReference type="NCBI Taxonomy" id="1608400"/>
    <lineage>
        <taxon>Bacteria</taxon>
        <taxon>Pseudomonadati</taxon>
        <taxon>Bacteroidota</taxon>
        <taxon>Flavobacteriia</taxon>
        <taxon>Flavobacteriales</taxon>
        <taxon>Flavobacteriaceae</taxon>
        <taxon>Algibacter</taxon>
    </lineage>
</organism>
<dbReference type="Proteomes" id="UP000315145">
    <property type="component" value="Unassembled WGS sequence"/>
</dbReference>
<accession>A0A5M7BIV2</accession>
<dbReference type="EMBL" id="VMBF01000001">
    <property type="protein sequence ID" value="TSJ82353.1"/>
    <property type="molecule type" value="Genomic_DNA"/>
</dbReference>
<gene>
    <name evidence="1" type="ORF">F2B50_04545</name>
    <name evidence="2" type="ORF">FPF71_04545</name>
</gene>